<evidence type="ECO:0000313" key="2">
    <source>
        <dbReference type="Proteomes" id="UP000076021"/>
    </source>
</evidence>
<reference evidence="1 2" key="1">
    <citation type="journal article" date="2016" name="Genome Announc.">
        <title>Whole-Genome Sequence of Rummeliibacillus stabekisii Strain PP9 Isolated from Antarctic Soil.</title>
        <authorList>
            <person name="da Mota F.F."/>
            <person name="Vollu R.E."/>
            <person name="Jurelevicius D."/>
            <person name="Seldin L."/>
        </authorList>
    </citation>
    <scope>NUCLEOTIDE SEQUENCE [LARGE SCALE GENOMIC DNA]</scope>
    <source>
        <strain evidence="1 2">PP9</strain>
    </source>
</reference>
<reference evidence="2" key="2">
    <citation type="submission" date="2016-03" db="EMBL/GenBank/DDBJ databases">
        <authorList>
            <person name="Ploux O."/>
        </authorList>
    </citation>
    <scope>NUCLEOTIDE SEQUENCE [LARGE SCALE GENOMIC DNA]</scope>
    <source>
        <strain evidence="2">PP9</strain>
    </source>
</reference>
<dbReference type="Proteomes" id="UP000076021">
    <property type="component" value="Chromosome"/>
</dbReference>
<accession>A0A143HD46</accession>
<sequence length="87" mass="9794">MNHKRVTIDFMQSGGGNYDIAISQKMTVKQLLQSLAASLHTSIDLNSVIKLPLKQKTMMPEDRFMDYSISNGELLVVYSEQDKKGES</sequence>
<evidence type="ECO:0008006" key="3">
    <source>
        <dbReference type="Google" id="ProtNLM"/>
    </source>
</evidence>
<evidence type="ECO:0000313" key="1">
    <source>
        <dbReference type="EMBL" id="AMW99400.1"/>
    </source>
</evidence>
<dbReference type="InterPro" id="IPR029071">
    <property type="entry name" value="Ubiquitin-like_domsf"/>
</dbReference>
<dbReference type="Gene3D" id="3.10.20.90">
    <property type="entry name" value="Phosphatidylinositol 3-kinase Catalytic Subunit, Chain A, domain 1"/>
    <property type="match status" value="1"/>
</dbReference>
<dbReference type="RefSeq" id="WP_066788237.1">
    <property type="nucleotide sequence ID" value="NZ_CP014806.1"/>
</dbReference>
<dbReference type="STRING" id="241244.ATY39_07920"/>
<gene>
    <name evidence="1" type="ORF">ATY39_07920</name>
</gene>
<organism evidence="1 2">
    <name type="scientific">Rummeliibacillus stabekisii</name>
    <dbReference type="NCBI Taxonomy" id="241244"/>
    <lineage>
        <taxon>Bacteria</taxon>
        <taxon>Bacillati</taxon>
        <taxon>Bacillota</taxon>
        <taxon>Bacilli</taxon>
        <taxon>Bacillales</taxon>
        <taxon>Caryophanaceae</taxon>
        <taxon>Rummeliibacillus</taxon>
    </lineage>
</organism>
<protein>
    <recommendedName>
        <fullName evidence="3">Ubiquitin-like domain-containing protein</fullName>
    </recommendedName>
</protein>
<dbReference type="KEGG" id="rst:ATY39_07920"/>
<dbReference type="SUPFAM" id="SSF54236">
    <property type="entry name" value="Ubiquitin-like"/>
    <property type="match status" value="1"/>
</dbReference>
<dbReference type="OrthoDB" id="2456043at2"/>
<dbReference type="AlphaFoldDB" id="A0A143HD46"/>
<name>A0A143HD46_9BACL</name>
<keyword evidence="2" id="KW-1185">Reference proteome</keyword>
<dbReference type="EMBL" id="CP014806">
    <property type="protein sequence ID" value="AMW99400.1"/>
    <property type="molecule type" value="Genomic_DNA"/>
</dbReference>
<proteinExistence type="predicted"/>